<evidence type="ECO:0000256" key="7">
    <source>
        <dbReference type="HAMAP-Rule" id="MF_00210"/>
    </source>
</evidence>
<comment type="caution">
    <text evidence="9">The sequence shown here is derived from an EMBL/GenBank/DDBJ whole genome shotgun (WGS) entry which is preliminary data.</text>
</comment>
<dbReference type="InterPro" id="IPR001986">
    <property type="entry name" value="Enolpyruvate_Tfrase_dom"/>
</dbReference>
<dbReference type="SUPFAM" id="SSF55205">
    <property type="entry name" value="EPT/RTPC-like"/>
    <property type="match status" value="1"/>
</dbReference>
<feature type="binding site" evidence="7">
    <location>
        <position position="337"/>
    </location>
    <ligand>
        <name>3-phosphoshikimate</name>
        <dbReference type="ChEBI" id="CHEBI:145989"/>
    </ligand>
</feature>
<comment type="caution">
    <text evidence="7">Lacks conserved residue(s) required for the propagation of feature annotation.</text>
</comment>
<protein>
    <recommendedName>
        <fullName evidence="7">3-phosphoshikimate 1-carboxyvinyltransferase</fullName>
        <ecNumber evidence="7">2.5.1.19</ecNumber>
    </recommendedName>
    <alternativeName>
        <fullName evidence="7">5-enolpyruvylshikimate-3-phosphate synthase</fullName>
        <shortName evidence="7">EPSP synthase</shortName>
        <shortName evidence="7">EPSPS</shortName>
    </alternativeName>
</protein>
<dbReference type="InterPro" id="IPR006264">
    <property type="entry name" value="EPSP_synthase"/>
</dbReference>
<comment type="similarity">
    <text evidence="2 7">Belongs to the EPSP synthase family.</text>
</comment>
<evidence type="ECO:0000256" key="2">
    <source>
        <dbReference type="ARBA" id="ARBA00009948"/>
    </source>
</evidence>
<dbReference type="HAMAP" id="MF_00210">
    <property type="entry name" value="EPSP_synth"/>
    <property type="match status" value="1"/>
</dbReference>
<organism evidence="9 10">
    <name type="scientific">Candidatus Iainarchaeum sp</name>
    <dbReference type="NCBI Taxonomy" id="3101447"/>
    <lineage>
        <taxon>Archaea</taxon>
        <taxon>Candidatus Iainarchaeota</taxon>
        <taxon>Candidatus Iainarchaeia</taxon>
        <taxon>Candidatus Iainarchaeales</taxon>
        <taxon>Candidatus Iainarchaeaceae</taxon>
        <taxon>Candidatus Iainarchaeum</taxon>
    </lineage>
</organism>
<feature type="binding site" evidence="7">
    <location>
        <position position="21"/>
    </location>
    <ligand>
        <name>phosphoenolpyruvate</name>
        <dbReference type="ChEBI" id="CHEBI:58702"/>
    </ligand>
</feature>
<dbReference type="InterPro" id="IPR036968">
    <property type="entry name" value="Enolpyruvate_Tfrase_sf"/>
</dbReference>
<evidence type="ECO:0000313" key="10">
    <source>
        <dbReference type="Proteomes" id="UP000678237"/>
    </source>
</evidence>
<comment type="function">
    <text evidence="7">Catalyzes the transfer of the enolpyruvyl moiety of phosphoenolpyruvate (PEP) to the 5-hydroxyl of shikimate-3-phosphate (S3P) to produce enolpyruvyl shikimate-3-phosphate and inorganic phosphate.</text>
</comment>
<dbReference type="Pfam" id="PF00275">
    <property type="entry name" value="EPSP_synthase"/>
    <property type="match status" value="1"/>
</dbReference>
<evidence type="ECO:0000256" key="3">
    <source>
        <dbReference type="ARBA" id="ARBA00022605"/>
    </source>
</evidence>
<evidence type="ECO:0000313" key="9">
    <source>
        <dbReference type="EMBL" id="MBS3063251.1"/>
    </source>
</evidence>
<keyword evidence="5 7" id="KW-0057">Aromatic amino acid biosynthesis</keyword>
<keyword evidence="4 7" id="KW-0808">Transferase</keyword>
<dbReference type="InterPro" id="IPR013792">
    <property type="entry name" value="RNA3'P_cycl/enolpyr_Trfase_a/b"/>
</dbReference>
<evidence type="ECO:0000256" key="5">
    <source>
        <dbReference type="ARBA" id="ARBA00023141"/>
    </source>
</evidence>
<dbReference type="Gene3D" id="3.65.10.10">
    <property type="entry name" value="Enolpyruvate transferase domain"/>
    <property type="match status" value="2"/>
</dbReference>
<dbReference type="Proteomes" id="UP000678237">
    <property type="component" value="Unassembled WGS sequence"/>
</dbReference>
<comment type="catalytic activity">
    <reaction evidence="6">
        <text>3-phosphoshikimate + phosphoenolpyruvate = 5-O-(1-carboxyvinyl)-3-phosphoshikimate + phosphate</text>
        <dbReference type="Rhea" id="RHEA:21256"/>
        <dbReference type="ChEBI" id="CHEBI:43474"/>
        <dbReference type="ChEBI" id="CHEBI:57701"/>
        <dbReference type="ChEBI" id="CHEBI:58702"/>
        <dbReference type="ChEBI" id="CHEBI:145989"/>
        <dbReference type="EC" id="2.5.1.19"/>
    </reaction>
    <physiologicalReaction direction="left-to-right" evidence="6">
        <dbReference type="Rhea" id="RHEA:21257"/>
    </physiologicalReaction>
</comment>
<keyword evidence="3 7" id="KW-0028">Amino-acid biosynthesis</keyword>
<dbReference type="EMBL" id="JAGVWE010000004">
    <property type="protein sequence ID" value="MBS3063251.1"/>
    <property type="molecule type" value="Genomic_DNA"/>
</dbReference>
<sequence>MDLKINPIQEVNAVLEAVPSKAETLRALFCASLADGVSRIQKPLIAEDQFLCLKALEALGVHSTVKASALRVQGLGGRFQVPEDKLFLGNSGFGLRCLTALSCLVSEGRVTLDGSKEMRRRPVAELLAALNAQGVKAASLKANGCPPVQVAAGRPAGGILSVDCSRSSQFLSGLLLLAPFAGQDTELVPSAKFSSRPFADLTIDFLQKFGVACTATGKNLVVPAGQRFKKTTLRVGGDFSGMSALLAAPILTGGKIVVKGLCKDSLQPDRFILDALRRMGAQVHMTTESVRVEANGTPHPLEADFNACPDLVPTVAVLAAFASGKSRLTGIAHLQFKESNRLNAVARELKRMGITARKGSDSLEIIGGRPRGATIQTYNDHRIAMAFALAGLKAKGMKILGAHCVEKSFPRFFEELARVGR</sequence>
<evidence type="ECO:0000259" key="8">
    <source>
        <dbReference type="Pfam" id="PF00275"/>
    </source>
</evidence>
<gene>
    <name evidence="7 9" type="primary">aroA</name>
    <name evidence="9" type="ORF">J4203_05225</name>
</gene>
<dbReference type="PIRSF" id="PIRSF000505">
    <property type="entry name" value="EPSPS"/>
    <property type="match status" value="1"/>
</dbReference>
<name>A0A8T4L8L1_9ARCH</name>
<evidence type="ECO:0000256" key="6">
    <source>
        <dbReference type="ARBA" id="ARBA00044633"/>
    </source>
</evidence>
<dbReference type="GO" id="GO:0005737">
    <property type="term" value="C:cytoplasm"/>
    <property type="evidence" value="ECO:0007669"/>
    <property type="project" value="UniProtKB-SubCell"/>
</dbReference>
<feature type="binding site" evidence="7">
    <location>
        <position position="382"/>
    </location>
    <ligand>
        <name>phosphoenolpyruvate</name>
        <dbReference type="ChEBI" id="CHEBI:58702"/>
    </ligand>
</feature>
<evidence type="ECO:0000256" key="4">
    <source>
        <dbReference type="ARBA" id="ARBA00022679"/>
    </source>
</evidence>
<feature type="binding site" evidence="7">
    <location>
        <position position="168"/>
    </location>
    <ligand>
        <name>3-phosphoshikimate</name>
        <dbReference type="ChEBI" id="CHEBI:145989"/>
    </ligand>
</feature>
<proteinExistence type="inferred from homology"/>
<dbReference type="PANTHER" id="PTHR21090">
    <property type="entry name" value="AROM/DEHYDROQUINATE SYNTHASE"/>
    <property type="match status" value="1"/>
</dbReference>
<feature type="binding site" evidence="7">
    <location>
        <position position="167"/>
    </location>
    <ligand>
        <name>3-phosphoshikimate</name>
        <dbReference type="ChEBI" id="CHEBI:145989"/>
    </ligand>
</feature>
<feature type="binding site" evidence="7">
    <location>
        <position position="26"/>
    </location>
    <ligand>
        <name>3-phosphoshikimate</name>
        <dbReference type="ChEBI" id="CHEBI:145989"/>
    </ligand>
</feature>
<dbReference type="GO" id="GO:0009423">
    <property type="term" value="P:chorismate biosynthetic process"/>
    <property type="evidence" value="ECO:0007669"/>
    <property type="project" value="UniProtKB-UniRule"/>
</dbReference>
<dbReference type="PANTHER" id="PTHR21090:SF5">
    <property type="entry name" value="PENTAFUNCTIONAL AROM POLYPEPTIDE"/>
    <property type="match status" value="1"/>
</dbReference>
<keyword evidence="7" id="KW-0963">Cytoplasm</keyword>
<reference evidence="9" key="2">
    <citation type="submission" date="2021-05" db="EMBL/GenBank/DDBJ databases">
        <title>Protein family content uncovers lineage relationships and bacterial pathway maintenance mechanisms in DPANN archaea.</title>
        <authorList>
            <person name="Castelle C.J."/>
            <person name="Meheust R."/>
            <person name="Jaffe A.L."/>
            <person name="Seitz K."/>
            <person name="Gong X."/>
            <person name="Baker B.J."/>
            <person name="Banfield J.F."/>
        </authorList>
    </citation>
    <scope>NUCLEOTIDE SEQUENCE</scope>
    <source>
        <strain evidence="9">RIFCSPLOWO2_01_FULL_58_19</strain>
    </source>
</reference>
<comment type="subcellular location">
    <subcellularLocation>
        <location evidence="7">Cytoplasm</location>
    </subcellularLocation>
</comment>
<dbReference type="NCBIfam" id="TIGR01356">
    <property type="entry name" value="aroA"/>
    <property type="match status" value="1"/>
</dbReference>
<dbReference type="GO" id="GO:0003866">
    <property type="term" value="F:3-phosphoshikimate 1-carboxyvinyltransferase activity"/>
    <property type="evidence" value="ECO:0007669"/>
    <property type="project" value="UniProtKB-UniRule"/>
</dbReference>
<feature type="domain" description="Enolpyruvate transferase" evidence="8">
    <location>
        <begin position="6"/>
        <end position="416"/>
    </location>
</feature>
<comment type="pathway">
    <text evidence="1">Metabolic intermediate biosynthesis; chorismate biosynthesis; chorismate from D-erythrose 4-phosphate and phosphoenolpyruvate: step 6/7.</text>
</comment>
<feature type="binding site" evidence="7">
    <location>
        <position position="310"/>
    </location>
    <ligand>
        <name>3-phosphoshikimate</name>
        <dbReference type="ChEBI" id="CHEBI:145989"/>
    </ligand>
</feature>
<dbReference type="GO" id="GO:0008652">
    <property type="term" value="P:amino acid biosynthetic process"/>
    <property type="evidence" value="ECO:0007669"/>
    <property type="project" value="UniProtKB-KW"/>
</dbReference>
<dbReference type="AlphaFoldDB" id="A0A8T4L8L1"/>
<feature type="binding site" evidence="7">
    <location>
        <position position="169"/>
    </location>
    <ligand>
        <name>phosphoenolpyruvate</name>
        <dbReference type="ChEBI" id="CHEBI:58702"/>
    </ligand>
</feature>
<dbReference type="GO" id="GO:0009073">
    <property type="term" value="P:aromatic amino acid family biosynthetic process"/>
    <property type="evidence" value="ECO:0007669"/>
    <property type="project" value="UniProtKB-KW"/>
</dbReference>
<dbReference type="EC" id="2.5.1.19" evidence="7"/>
<dbReference type="CDD" id="cd01556">
    <property type="entry name" value="EPSP_synthase"/>
    <property type="match status" value="1"/>
</dbReference>
<feature type="binding site" evidence="7">
    <location>
        <position position="341"/>
    </location>
    <ligand>
        <name>phosphoenolpyruvate</name>
        <dbReference type="ChEBI" id="CHEBI:58702"/>
    </ligand>
</feature>
<accession>A0A8T4L8L1</accession>
<feature type="binding site" evidence="7">
    <location>
        <position position="21"/>
    </location>
    <ligand>
        <name>3-phosphoshikimate</name>
        <dbReference type="ChEBI" id="CHEBI:145989"/>
    </ligand>
</feature>
<feature type="binding site" evidence="7">
    <location>
        <position position="169"/>
    </location>
    <ligand>
        <name>3-phosphoshikimate</name>
        <dbReference type="ChEBI" id="CHEBI:145989"/>
    </ligand>
</feature>
<feature type="active site" description="Proton acceptor" evidence="7">
    <location>
        <position position="310"/>
    </location>
</feature>
<feature type="binding site" evidence="7">
    <location>
        <position position="407"/>
    </location>
    <ligand>
        <name>phosphoenolpyruvate</name>
        <dbReference type="ChEBI" id="CHEBI:58702"/>
    </ligand>
</feature>
<comment type="subunit">
    <text evidence="7">Monomer.</text>
</comment>
<feature type="binding site" evidence="7">
    <location>
        <position position="121"/>
    </location>
    <ligand>
        <name>phosphoenolpyruvate</name>
        <dbReference type="ChEBI" id="CHEBI:58702"/>
    </ligand>
</feature>
<feature type="binding site" evidence="7">
    <location>
        <position position="92"/>
    </location>
    <ligand>
        <name>phosphoenolpyruvate</name>
        <dbReference type="ChEBI" id="CHEBI:58702"/>
    </ligand>
</feature>
<evidence type="ECO:0000256" key="1">
    <source>
        <dbReference type="ARBA" id="ARBA00004811"/>
    </source>
</evidence>
<feature type="binding site" evidence="7">
    <location>
        <position position="195"/>
    </location>
    <ligand>
        <name>3-phosphoshikimate</name>
        <dbReference type="ChEBI" id="CHEBI:145989"/>
    </ligand>
</feature>
<reference evidence="9" key="1">
    <citation type="submission" date="2021-03" db="EMBL/GenBank/DDBJ databases">
        <authorList>
            <person name="Jaffe A."/>
        </authorList>
    </citation>
    <scope>NUCLEOTIDE SEQUENCE</scope>
    <source>
        <strain evidence="9">RIFCSPLOWO2_01_FULL_58_19</strain>
    </source>
</reference>